<protein>
    <submittedName>
        <fullName evidence="1">Uncharacterized protein</fullName>
    </submittedName>
</protein>
<sequence>MSEFNFIFKEYSEEESRIYEKAIKEIMENFKNGMPFQDAVDKVEVKDQQLKALIEDDALKILIAELAYVAKIPFEELAEILKLPIERIRTANLEMLEDVQLTLDNTFNKNRRGNA</sequence>
<dbReference type="AlphaFoldDB" id="A0A0U9HUX2"/>
<proteinExistence type="predicted"/>
<evidence type="ECO:0000313" key="2">
    <source>
        <dbReference type="Proteomes" id="UP000054976"/>
    </source>
</evidence>
<gene>
    <name evidence="1" type="ORF">TAGGR_1858</name>
</gene>
<dbReference type="RefSeq" id="WP_059176102.1">
    <property type="nucleotide sequence ID" value="NZ_BCNO01000001.1"/>
</dbReference>
<dbReference type="EMBL" id="BCNO01000001">
    <property type="protein sequence ID" value="GAQ94673.1"/>
    <property type="molecule type" value="Genomic_DNA"/>
</dbReference>
<reference evidence="2" key="1">
    <citation type="submission" date="2016-01" db="EMBL/GenBank/DDBJ databases">
        <title>Draft genome sequence of Thermodesulfovibrio aggregans strain TGE-P1.</title>
        <authorList>
            <person name="Sekiguchi Y."/>
            <person name="Ohashi A."/>
            <person name="Matsuura N."/>
            <person name="Tourlousse M.D."/>
        </authorList>
    </citation>
    <scope>NUCLEOTIDE SEQUENCE [LARGE SCALE GENOMIC DNA]</scope>
    <source>
        <strain evidence="2">TGE-P1</strain>
    </source>
</reference>
<name>A0A0U9HUX2_9BACT</name>
<dbReference type="OrthoDB" id="9797001at2"/>
<evidence type="ECO:0000313" key="1">
    <source>
        <dbReference type="EMBL" id="GAQ94673.1"/>
    </source>
</evidence>
<keyword evidence="2" id="KW-1185">Reference proteome</keyword>
<comment type="caution">
    <text evidence="1">The sequence shown here is derived from an EMBL/GenBank/DDBJ whole genome shotgun (WGS) entry which is preliminary data.</text>
</comment>
<accession>A0A0U9HUX2</accession>
<dbReference type="Proteomes" id="UP000054976">
    <property type="component" value="Unassembled WGS sequence"/>
</dbReference>
<organism evidence="1 2">
    <name type="scientific">Thermodesulfovibrio aggregans</name>
    <dbReference type="NCBI Taxonomy" id="86166"/>
    <lineage>
        <taxon>Bacteria</taxon>
        <taxon>Pseudomonadati</taxon>
        <taxon>Nitrospirota</taxon>
        <taxon>Thermodesulfovibrionia</taxon>
        <taxon>Thermodesulfovibrionales</taxon>
        <taxon>Thermodesulfovibrionaceae</taxon>
        <taxon>Thermodesulfovibrio</taxon>
    </lineage>
</organism>
<dbReference type="STRING" id="86166.TAGGR_1858"/>